<dbReference type="AlphaFoldDB" id="A0A0D0C2F8"/>
<dbReference type="HOGENOM" id="CLU_2386377_0_0_1"/>
<organism evidence="1 2">
    <name type="scientific">Collybiopsis luxurians FD-317 M1</name>
    <dbReference type="NCBI Taxonomy" id="944289"/>
    <lineage>
        <taxon>Eukaryota</taxon>
        <taxon>Fungi</taxon>
        <taxon>Dikarya</taxon>
        <taxon>Basidiomycota</taxon>
        <taxon>Agaricomycotina</taxon>
        <taxon>Agaricomycetes</taxon>
        <taxon>Agaricomycetidae</taxon>
        <taxon>Agaricales</taxon>
        <taxon>Marasmiineae</taxon>
        <taxon>Omphalotaceae</taxon>
        <taxon>Collybiopsis</taxon>
        <taxon>Collybiopsis luxurians</taxon>
    </lineage>
</organism>
<protein>
    <submittedName>
        <fullName evidence="1">Uncharacterized protein</fullName>
    </submittedName>
</protein>
<gene>
    <name evidence="1" type="ORF">GYMLUDRAFT_375309</name>
</gene>
<evidence type="ECO:0000313" key="1">
    <source>
        <dbReference type="EMBL" id="KIK51997.1"/>
    </source>
</evidence>
<dbReference type="Proteomes" id="UP000053593">
    <property type="component" value="Unassembled WGS sequence"/>
</dbReference>
<name>A0A0D0C2F8_9AGAR</name>
<dbReference type="EMBL" id="KN834850">
    <property type="protein sequence ID" value="KIK51997.1"/>
    <property type="molecule type" value="Genomic_DNA"/>
</dbReference>
<keyword evidence="2" id="KW-1185">Reference proteome</keyword>
<accession>A0A0D0C2F8</accession>
<reference evidence="1 2" key="1">
    <citation type="submission" date="2014-04" db="EMBL/GenBank/DDBJ databases">
        <title>Evolutionary Origins and Diversification of the Mycorrhizal Mutualists.</title>
        <authorList>
            <consortium name="DOE Joint Genome Institute"/>
            <consortium name="Mycorrhizal Genomics Consortium"/>
            <person name="Kohler A."/>
            <person name="Kuo A."/>
            <person name="Nagy L.G."/>
            <person name="Floudas D."/>
            <person name="Copeland A."/>
            <person name="Barry K.W."/>
            <person name="Cichocki N."/>
            <person name="Veneault-Fourrey C."/>
            <person name="LaButti K."/>
            <person name="Lindquist E.A."/>
            <person name="Lipzen A."/>
            <person name="Lundell T."/>
            <person name="Morin E."/>
            <person name="Murat C."/>
            <person name="Riley R."/>
            <person name="Ohm R."/>
            <person name="Sun H."/>
            <person name="Tunlid A."/>
            <person name="Henrissat B."/>
            <person name="Grigoriev I.V."/>
            <person name="Hibbett D.S."/>
            <person name="Martin F."/>
        </authorList>
    </citation>
    <scope>NUCLEOTIDE SEQUENCE [LARGE SCALE GENOMIC DNA]</scope>
    <source>
        <strain evidence="1 2">FD-317 M1</strain>
    </source>
</reference>
<evidence type="ECO:0000313" key="2">
    <source>
        <dbReference type="Proteomes" id="UP000053593"/>
    </source>
</evidence>
<sequence length="94" mass="10341">MLFGQQKEGEMAHLICSPLKTVPLSCPLERPMNKSKTPASHPPHVTLTVQQIGADACLQVPAEGYSARLGSWTCPIESARLAHSVYREDVEDRQ</sequence>
<proteinExistence type="predicted"/>